<feature type="transmembrane region" description="Helical" evidence="1">
    <location>
        <begin position="265"/>
        <end position="284"/>
    </location>
</feature>
<keyword evidence="3" id="KW-1185">Reference proteome</keyword>
<proteinExistence type="predicted"/>
<protein>
    <recommendedName>
        <fullName evidence="4">DUF998 domain-containing protein</fullName>
    </recommendedName>
</protein>
<feature type="transmembrane region" description="Helical" evidence="1">
    <location>
        <begin position="125"/>
        <end position="146"/>
    </location>
</feature>
<feature type="transmembrane region" description="Helical" evidence="1">
    <location>
        <begin position="84"/>
        <end position="105"/>
    </location>
</feature>
<dbReference type="InterPro" id="IPR009339">
    <property type="entry name" value="DUF998"/>
</dbReference>
<gene>
    <name evidence="2" type="ORF">DOK78_001312</name>
</gene>
<feature type="transmembrane region" description="Helical" evidence="1">
    <location>
        <begin position="354"/>
        <end position="376"/>
    </location>
</feature>
<accession>A0ABZ2SLG2</accession>
<evidence type="ECO:0000313" key="3">
    <source>
        <dbReference type="Proteomes" id="UP000664701"/>
    </source>
</evidence>
<feature type="transmembrane region" description="Helical" evidence="1">
    <location>
        <begin position="53"/>
        <end position="72"/>
    </location>
</feature>
<feature type="transmembrane region" description="Helical" evidence="1">
    <location>
        <begin position="187"/>
        <end position="205"/>
    </location>
</feature>
<evidence type="ECO:0000256" key="1">
    <source>
        <dbReference type="SAM" id="Phobius"/>
    </source>
</evidence>
<reference evidence="2 3" key="1">
    <citation type="submission" date="2021-03" db="EMBL/GenBank/DDBJ databases">
        <authorList>
            <person name="Gilmore M.S."/>
            <person name="Schwartzman J."/>
            <person name="Van Tyne D."/>
            <person name="Martin M."/>
            <person name="Earl A.M."/>
            <person name="Manson A.L."/>
            <person name="Straub T."/>
            <person name="Salamzade R."/>
            <person name="Saavedra J."/>
            <person name="Lebreton F."/>
            <person name="Prichula J."/>
            <person name="Schaufler K."/>
            <person name="Gaca A."/>
            <person name="Sgardioli B."/>
            <person name="Wagenaar J."/>
            <person name="Strong T."/>
        </authorList>
    </citation>
    <scope>NUCLEOTIDE SEQUENCE [LARGE SCALE GENOMIC DNA]</scope>
    <source>
        <strain evidence="2 3">DIV2402</strain>
    </source>
</reference>
<dbReference type="Pfam" id="PF06197">
    <property type="entry name" value="DUF998"/>
    <property type="match status" value="1"/>
</dbReference>
<reference evidence="2 3" key="2">
    <citation type="submission" date="2024-03" db="EMBL/GenBank/DDBJ databases">
        <title>The Genome Sequence of Enterococcus sp. DIV2402.</title>
        <authorList>
            <consortium name="The Broad Institute Genomics Platform"/>
            <consortium name="The Broad Institute Microbial Omics Core"/>
            <consortium name="The Broad Institute Genomic Center for Infectious Diseases"/>
            <person name="Earl A."/>
            <person name="Manson A."/>
            <person name="Gilmore M."/>
            <person name="Schwartman J."/>
            <person name="Shea T."/>
            <person name="Abouelleil A."/>
            <person name="Cao P."/>
            <person name="Chapman S."/>
            <person name="Cusick C."/>
            <person name="Young S."/>
            <person name="Neafsey D."/>
            <person name="Nusbaum C."/>
            <person name="Birren B."/>
        </authorList>
    </citation>
    <scope>NUCLEOTIDE SEQUENCE [LARGE SCALE GENOMIC DNA]</scope>
    <source>
        <strain evidence="2 3">DIV2402</strain>
    </source>
</reference>
<name>A0ABZ2SLG2_9ENTE</name>
<evidence type="ECO:0008006" key="4">
    <source>
        <dbReference type="Google" id="ProtNLM"/>
    </source>
</evidence>
<keyword evidence="1" id="KW-0812">Transmembrane</keyword>
<feature type="transmembrane region" description="Helical" evidence="1">
    <location>
        <begin position="328"/>
        <end position="348"/>
    </location>
</feature>
<evidence type="ECO:0000313" key="2">
    <source>
        <dbReference type="EMBL" id="WYJ76679.1"/>
    </source>
</evidence>
<organism evidence="2 3">
    <name type="scientific">Candidatus Enterococcus lowellii</name>
    <dbReference type="NCBI Taxonomy" id="2230877"/>
    <lineage>
        <taxon>Bacteria</taxon>
        <taxon>Bacillati</taxon>
        <taxon>Bacillota</taxon>
        <taxon>Bacilli</taxon>
        <taxon>Lactobacillales</taxon>
        <taxon>Enterococcaceae</taxon>
        <taxon>Enterococcus</taxon>
    </lineage>
</organism>
<feature type="transmembrane region" description="Helical" evidence="1">
    <location>
        <begin position="296"/>
        <end position="316"/>
    </location>
</feature>
<dbReference type="RefSeq" id="WP_207941148.1">
    <property type="nucleotide sequence ID" value="NZ_CP147251.1"/>
</dbReference>
<feature type="transmembrane region" description="Helical" evidence="1">
    <location>
        <begin position="158"/>
        <end position="180"/>
    </location>
</feature>
<keyword evidence="1" id="KW-1133">Transmembrane helix</keyword>
<dbReference type="Proteomes" id="UP000664701">
    <property type="component" value="Chromosome"/>
</dbReference>
<keyword evidence="1" id="KW-0472">Membrane</keyword>
<feature type="transmembrane region" description="Helical" evidence="1">
    <location>
        <begin position="229"/>
        <end position="253"/>
    </location>
</feature>
<sequence length="394" mass="45438">MNKVRFNLPKEIVEKSKLIKWSEGEGELDVNTGVLTIKEKETTMSSQTISLRLFFVPSFLSAFLFFLYYYFTKRTQIALSGYDSIGFMLSILGTLTGLLTLTLIFTSIKKGKRFSQAKNLYWRNFPALFISLGIMLFLGSLFLFRILRYMFPGLVFDLYTATGLYFVSIAIINYFIIYIVMELTPLLLTNILTFVIIGGVVGAMVTNRENQWWQHNFSFLGTSEATNRWQFNLTLVLSAILMIALIDYIFVNLQERYPGMKLQILRWLLILIAVNLGGVGMFPYKEGSLSAVIHNHVAANLVYLVILLIVTLPWLLPRITREFKITSFIVMGLLVLCVFLFMGVHYLSLTAFEFLAFLVAFVWLLMFFQFLQFLVLESPEHRLVIEIKDSENER</sequence>
<dbReference type="EMBL" id="CP147251">
    <property type="protein sequence ID" value="WYJ76679.1"/>
    <property type="molecule type" value="Genomic_DNA"/>
</dbReference>